<keyword evidence="1" id="KW-1133">Transmembrane helix</keyword>
<feature type="transmembrane region" description="Helical" evidence="1">
    <location>
        <begin position="351"/>
        <end position="369"/>
    </location>
</feature>
<feature type="transmembrane region" description="Helical" evidence="1">
    <location>
        <begin position="207"/>
        <end position="226"/>
    </location>
</feature>
<keyword evidence="3" id="KW-1185">Reference proteome</keyword>
<name>A0ABC8YY37_9POAL</name>
<keyword evidence="1" id="KW-0812">Transmembrane</keyword>
<feature type="transmembrane region" description="Helical" evidence="1">
    <location>
        <begin position="139"/>
        <end position="160"/>
    </location>
</feature>
<sequence>MLPTTLPRTGGSCTEYLRRASCKGYFLLEPASWGAGATINTTIPDSLVHMDPLKDRVGAFTEGILIMASPVLAAVALKKVDLRSEGNAAVRDSVSPLAALSLFLSSLAFILLGIASALKGCLPGIFSSPSELVFRFSKLLVHLCAIAQMLLAYMILLLIAMSSEAFVALLVVFGPFLFYCCYLSVIKSQEGSERDSIKYDKKLEQSLDFAAAVTSLLFLGLEGLALEGQTGVGKDLDPRLLAPIQLTFVFCVMASAVMLLAAVPPIDYSEQQCNIMCTVLHVLCGALTLFFTAVVLTIVFVLEKENGIPVAVIPCLCLFLFYNLCLCIPGGNDPIESDDDVTPASLEMTKVTFTGFLAITLPCFGVDSLSWYHHAFIISTAMSVLFGFAWRFLTHFKQKAAVWTAKVACLFTHVCLAAAVIPLMFMAMQALAGANDECHIPCNPSPSARLQLFIDCFKQRAIETTSYTLSSVNC</sequence>
<feature type="transmembrane region" description="Helical" evidence="1">
    <location>
        <begin position="405"/>
        <end position="428"/>
    </location>
</feature>
<feature type="transmembrane region" description="Helical" evidence="1">
    <location>
        <begin position="278"/>
        <end position="302"/>
    </location>
</feature>
<feature type="transmembrane region" description="Helical" evidence="1">
    <location>
        <begin position="246"/>
        <end position="266"/>
    </location>
</feature>
<feature type="transmembrane region" description="Helical" evidence="1">
    <location>
        <begin position="97"/>
        <end position="118"/>
    </location>
</feature>
<proteinExistence type="predicted"/>
<evidence type="ECO:0000256" key="1">
    <source>
        <dbReference type="SAM" id="Phobius"/>
    </source>
</evidence>
<evidence type="ECO:0000313" key="3">
    <source>
        <dbReference type="Proteomes" id="UP001497457"/>
    </source>
</evidence>
<organism evidence="2 3">
    <name type="scientific">Urochloa decumbens</name>
    <dbReference type="NCBI Taxonomy" id="240449"/>
    <lineage>
        <taxon>Eukaryota</taxon>
        <taxon>Viridiplantae</taxon>
        <taxon>Streptophyta</taxon>
        <taxon>Embryophyta</taxon>
        <taxon>Tracheophyta</taxon>
        <taxon>Spermatophyta</taxon>
        <taxon>Magnoliopsida</taxon>
        <taxon>Liliopsida</taxon>
        <taxon>Poales</taxon>
        <taxon>Poaceae</taxon>
        <taxon>PACMAD clade</taxon>
        <taxon>Panicoideae</taxon>
        <taxon>Panicodae</taxon>
        <taxon>Paniceae</taxon>
        <taxon>Melinidinae</taxon>
        <taxon>Urochloa</taxon>
    </lineage>
</organism>
<accession>A0ABC8YY37</accession>
<evidence type="ECO:0000313" key="2">
    <source>
        <dbReference type="EMBL" id="CAL4950161.1"/>
    </source>
</evidence>
<gene>
    <name evidence="2" type="ORF">URODEC1_LOCUS38218</name>
</gene>
<dbReference type="EMBL" id="OZ075127">
    <property type="protein sequence ID" value="CAL4950161.1"/>
    <property type="molecule type" value="Genomic_DNA"/>
</dbReference>
<feature type="transmembrane region" description="Helical" evidence="1">
    <location>
        <begin position="308"/>
        <end position="330"/>
    </location>
</feature>
<protein>
    <submittedName>
        <fullName evidence="2">Uncharacterized protein</fullName>
    </submittedName>
</protein>
<dbReference type="AlphaFoldDB" id="A0ABC8YY37"/>
<feature type="transmembrane region" description="Helical" evidence="1">
    <location>
        <begin position="57"/>
        <end position="77"/>
    </location>
</feature>
<keyword evidence="1" id="KW-0472">Membrane</keyword>
<reference evidence="2" key="1">
    <citation type="submission" date="2024-10" db="EMBL/GenBank/DDBJ databases">
        <authorList>
            <person name="Ryan C."/>
        </authorList>
    </citation>
    <scope>NUCLEOTIDE SEQUENCE [LARGE SCALE GENOMIC DNA]</scope>
</reference>
<feature type="transmembrane region" description="Helical" evidence="1">
    <location>
        <begin position="375"/>
        <end position="393"/>
    </location>
</feature>
<dbReference type="Proteomes" id="UP001497457">
    <property type="component" value="Chromosome 17b"/>
</dbReference>
<feature type="transmembrane region" description="Helical" evidence="1">
    <location>
        <begin position="166"/>
        <end position="186"/>
    </location>
</feature>